<evidence type="ECO:0000256" key="1">
    <source>
        <dbReference type="SAM" id="SignalP"/>
    </source>
</evidence>
<proteinExistence type="predicted"/>
<gene>
    <name evidence="2" type="ORF">PIB30_015517</name>
</gene>
<keyword evidence="3" id="KW-1185">Reference proteome</keyword>
<organism evidence="2 3">
    <name type="scientific">Stylosanthes scabra</name>
    <dbReference type="NCBI Taxonomy" id="79078"/>
    <lineage>
        <taxon>Eukaryota</taxon>
        <taxon>Viridiplantae</taxon>
        <taxon>Streptophyta</taxon>
        <taxon>Embryophyta</taxon>
        <taxon>Tracheophyta</taxon>
        <taxon>Spermatophyta</taxon>
        <taxon>Magnoliopsida</taxon>
        <taxon>eudicotyledons</taxon>
        <taxon>Gunneridae</taxon>
        <taxon>Pentapetalae</taxon>
        <taxon>rosids</taxon>
        <taxon>fabids</taxon>
        <taxon>Fabales</taxon>
        <taxon>Fabaceae</taxon>
        <taxon>Papilionoideae</taxon>
        <taxon>50 kb inversion clade</taxon>
        <taxon>dalbergioids sensu lato</taxon>
        <taxon>Dalbergieae</taxon>
        <taxon>Pterocarpus clade</taxon>
        <taxon>Stylosanthes</taxon>
    </lineage>
</organism>
<keyword evidence="1" id="KW-0732">Signal</keyword>
<evidence type="ECO:0000313" key="2">
    <source>
        <dbReference type="EMBL" id="MED6205179.1"/>
    </source>
</evidence>
<feature type="chain" id="PRO_5046591130" evidence="1">
    <location>
        <begin position="16"/>
        <end position="162"/>
    </location>
</feature>
<dbReference type="Proteomes" id="UP001341840">
    <property type="component" value="Unassembled WGS sequence"/>
</dbReference>
<reference evidence="2 3" key="1">
    <citation type="journal article" date="2023" name="Plants (Basel)">
        <title>Bridging the Gap: Combining Genomics and Transcriptomics Approaches to Understand Stylosanthes scabra, an Orphan Legume from the Brazilian Caatinga.</title>
        <authorList>
            <person name="Ferreira-Neto J.R.C."/>
            <person name="da Silva M.D."/>
            <person name="Binneck E."/>
            <person name="de Melo N.F."/>
            <person name="da Silva R.H."/>
            <person name="de Melo A.L.T.M."/>
            <person name="Pandolfi V."/>
            <person name="Bustamante F.O."/>
            <person name="Brasileiro-Vidal A.C."/>
            <person name="Benko-Iseppon A.M."/>
        </authorList>
    </citation>
    <scope>NUCLEOTIDE SEQUENCE [LARGE SCALE GENOMIC DNA]</scope>
    <source>
        <tissue evidence="2">Leaves</tissue>
    </source>
</reference>
<accession>A0ABU6Y5A4</accession>
<evidence type="ECO:0000313" key="3">
    <source>
        <dbReference type="Proteomes" id="UP001341840"/>
    </source>
</evidence>
<feature type="signal peptide" evidence="1">
    <location>
        <begin position="1"/>
        <end position="15"/>
    </location>
</feature>
<comment type="caution">
    <text evidence="2">The sequence shown here is derived from an EMBL/GenBank/DDBJ whole genome shotgun (WGS) entry which is preliminary data.</text>
</comment>
<sequence length="162" mass="18593">MRFIICLRYLLVTGSSPFCFKYLGYIYATCSSLGTWPLWTGSTTFDKSEPYLGLSLSSRRVREVNRLLPKTRSQIPEDPVLIRRPTPHYFPRKEFPASSSLFMDIDASEDYLRFINELERPPEHSPFRSSQAFVPDVLAEASVRQSGSYNDSSYDLSGVWQS</sequence>
<name>A0ABU6Y5A4_9FABA</name>
<protein>
    <submittedName>
        <fullName evidence="2">Uncharacterized protein</fullName>
    </submittedName>
</protein>
<dbReference type="EMBL" id="JASCZI010241698">
    <property type="protein sequence ID" value="MED6205179.1"/>
    <property type="molecule type" value="Genomic_DNA"/>
</dbReference>